<evidence type="ECO:0000313" key="3">
    <source>
        <dbReference type="EMBL" id="GAA0942114.1"/>
    </source>
</evidence>
<gene>
    <name evidence="3" type="ORF">GCM10009550_13020</name>
</gene>
<feature type="signal peptide" evidence="2">
    <location>
        <begin position="1"/>
        <end position="22"/>
    </location>
</feature>
<keyword evidence="2" id="KW-0732">Signal</keyword>
<dbReference type="Proteomes" id="UP001500665">
    <property type="component" value="Unassembled WGS sequence"/>
</dbReference>
<evidence type="ECO:0008006" key="5">
    <source>
        <dbReference type="Google" id="ProtNLM"/>
    </source>
</evidence>
<dbReference type="EMBL" id="BAAAHH010000003">
    <property type="protein sequence ID" value="GAA0942114.1"/>
    <property type="molecule type" value="Genomic_DNA"/>
</dbReference>
<keyword evidence="4" id="KW-1185">Reference proteome</keyword>
<feature type="chain" id="PRO_5047047809" description="PknH-like protein" evidence="2">
    <location>
        <begin position="23"/>
        <end position="230"/>
    </location>
</feature>
<organism evidence="3 4">
    <name type="scientific">Actinocorallia libanotica</name>
    <dbReference type="NCBI Taxonomy" id="46162"/>
    <lineage>
        <taxon>Bacteria</taxon>
        <taxon>Bacillati</taxon>
        <taxon>Actinomycetota</taxon>
        <taxon>Actinomycetes</taxon>
        <taxon>Streptosporangiales</taxon>
        <taxon>Thermomonosporaceae</taxon>
        <taxon>Actinocorallia</taxon>
    </lineage>
</organism>
<feature type="compositionally biased region" description="Basic and acidic residues" evidence="1">
    <location>
        <begin position="61"/>
        <end position="70"/>
    </location>
</feature>
<evidence type="ECO:0000256" key="2">
    <source>
        <dbReference type="SAM" id="SignalP"/>
    </source>
</evidence>
<sequence length="230" mass="24987">MTGRIRTALALASLLLGGCSTAAEPAPSPSAPVPLSASVPPSPSKRAAAPPSPVPATFRPGELRTVPDPRKLLSRGLLEDLRFAEDDSSECEEHQPNDLIDAWGCYLLTPSAAPSDGDLTTIFTALHRPFDTQSATAFAKQEFAELPDRRTDSSSWTEASLGDEAMRSRENAAYRDDSTVVFRVKNVTVMVSVNIDEDRESDDSARYDAQQQRAWRVASDLARSLVRLSR</sequence>
<dbReference type="RefSeq" id="WP_344237778.1">
    <property type="nucleotide sequence ID" value="NZ_BAAAHH010000003.1"/>
</dbReference>
<comment type="caution">
    <text evidence="3">The sequence shown here is derived from an EMBL/GenBank/DDBJ whole genome shotgun (WGS) entry which is preliminary data.</text>
</comment>
<proteinExistence type="predicted"/>
<feature type="region of interest" description="Disordered" evidence="1">
    <location>
        <begin position="21"/>
        <end position="70"/>
    </location>
</feature>
<reference evidence="4" key="1">
    <citation type="journal article" date="2019" name="Int. J. Syst. Evol. Microbiol.">
        <title>The Global Catalogue of Microorganisms (GCM) 10K type strain sequencing project: providing services to taxonomists for standard genome sequencing and annotation.</title>
        <authorList>
            <consortium name="The Broad Institute Genomics Platform"/>
            <consortium name="The Broad Institute Genome Sequencing Center for Infectious Disease"/>
            <person name="Wu L."/>
            <person name="Ma J."/>
        </authorList>
    </citation>
    <scope>NUCLEOTIDE SEQUENCE [LARGE SCALE GENOMIC DNA]</scope>
    <source>
        <strain evidence="4">JCM 10696</strain>
    </source>
</reference>
<dbReference type="PROSITE" id="PS51257">
    <property type="entry name" value="PROKAR_LIPOPROTEIN"/>
    <property type="match status" value="1"/>
</dbReference>
<name>A0ABP4AW72_9ACTN</name>
<protein>
    <recommendedName>
        <fullName evidence="5">PknH-like protein</fullName>
    </recommendedName>
</protein>
<evidence type="ECO:0000313" key="4">
    <source>
        <dbReference type="Proteomes" id="UP001500665"/>
    </source>
</evidence>
<accession>A0ABP4AW72</accession>
<evidence type="ECO:0000256" key="1">
    <source>
        <dbReference type="SAM" id="MobiDB-lite"/>
    </source>
</evidence>
<feature type="compositionally biased region" description="Low complexity" evidence="1">
    <location>
        <begin position="33"/>
        <end position="49"/>
    </location>
</feature>